<dbReference type="EMBL" id="KK198760">
    <property type="protein sequence ID" value="KCW58906.1"/>
    <property type="molecule type" value="Genomic_DNA"/>
</dbReference>
<dbReference type="eggNOG" id="KOG1571">
    <property type="taxonomic scope" value="Eukaryota"/>
</dbReference>
<evidence type="ECO:0000256" key="9">
    <source>
        <dbReference type="ARBA" id="ARBA00022723"/>
    </source>
</evidence>
<keyword evidence="8" id="KW-0812">Transmembrane</keyword>
<dbReference type="STRING" id="71139.A0A059AZ41"/>
<comment type="pathway">
    <text evidence="3">Protein modification; protein ubiquitination.</text>
</comment>
<evidence type="ECO:0000256" key="16">
    <source>
        <dbReference type="PROSITE-ProRule" id="PRU00175"/>
    </source>
</evidence>
<dbReference type="GO" id="GO:0061630">
    <property type="term" value="F:ubiquitin protein ligase activity"/>
    <property type="evidence" value="ECO:0007669"/>
    <property type="project" value="UniProtKB-EC"/>
</dbReference>
<evidence type="ECO:0000256" key="13">
    <source>
        <dbReference type="ARBA" id="ARBA00022833"/>
    </source>
</evidence>
<dbReference type="PANTHER" id="PTHR47568:SF2">
    <property type="entry name" value="E3 UBIQUITIN-PROTEIN LIGASE SP1-RELATED"/>
    <property type="match status" value="1"/>
</dbReference>
<gene>
    <name evidence="19" type="ORF">EUGRSUZ_H01526</name>
</gene>
<evidence type="ECO:0000256" key="4">
    <source>
        <dbReference type="ARBA" id="ARBA00012483"/>
    </source>
</evidence>
<dbReference type="PROSITE" id="PS50089">
    <property type="entry name" value="ZF_RING_2"/>
    <property type="match status" value="1"/>
</dbReference>
<evidence type="ECO:0000256" key="10">
    <source>
        <dbReference type="ARBA" id="ARBA00022771"/>
    </source>
</evidence>
<keyword evidence="13" id="KW-0862">Zinc</keyword>
<proteinExistence type="predicted"/>
<evidence type="ECO:0000256" key="2">
    <source>
        <dbReference type="ARBA" id="ARBA00004396"/>
    </source>
</evidence>
<dbReference type="PANTHER" id="PTHR47568">
    <property type="match status" value="1"/>
</dbReference>
<comment type="subcellular location">
    <subcellularLocation>
        <location evidence="2">Plastid</location>
        <location evidence="2">Chloroplast outer membrane</location>
        <topology evidence="2">Multi-pass membrane protein</topology>
    </subcellularLocation>
</comment>
<dbReference type="OrthoDB" id="66726at2759"/>
<dbReference type="Pfam" id="PF13920">
    <property type="entry name" value="zf-C3HC4_3"/>
    <property type="match status" value="1"/>
</dbReference>
<dbReference type="Gene3D" id="3.30.40.10">
    <property type="entry name" value="Zinc/RING finger domain, C3HC4 (zinc finger)"/>
    <property type="match status" value="1"/>
</dbReference>
<evidence type="ECO:0000256" key="3">
    <source>
        <dbReference type="ARBA" id="ARBA00004906"/>
    </source>
</evidence>
<evidence type="ECO:0000256" key="11">
    <source>
        <dbReference type="ARBA" id="ARBA00022786"/>
    </source>
</evidence>
<sequence length="93" mass="10466">MLIKSSPCRVLAAVARRSEQDTEGTDDKIKNAPDSAKRDRSMPDLCVICLEQEYNSVFVPCGHMCCCTTCSLQLTNCPLCRRQIEQAVKTFRH</sequence>
<evidence type="ECO:0000256" key="8">
    <source>
        <dbReference type="ARBA" id="ARBA00022692"/>
    </source>
</evidence>
<dbReference type="GO" id="GO:0009707">
    <property type="term" value="C:chloroplast outer membrane"/>
    <property type="evidence" value="ECO:0007669"/>
    <property type="project" value="UniProtKB-SubCell"/>
</dbReference>
<name>A0A059AZ41_EUCGR</name>
<feature type="region of interest" description="Disordered" evidence="17">
    <location>
        <begin position="15"/>
        <end position="39"/>
    </location>
</feature>
<evidence type="ECO:0000256" key="15">
    <source>
        <dbReference type="ARBA" id="ARBA00023136"/>
    </source>
</evidence>
<evidence type="ECO:0000259" key="18">
    <source>
        <dbReference type="PROSITE" id="PS50089"/>
    </source>
</evidence>
<keyword evidence="14" id="KW-1133">Transmembrane helix</keyword>
<evidence type="ECO:0000256" key="7">
    <source>
        <dbReference type="ARBA" id="ARBA00022679"/>
    </source>
</evidence>
<dbReference type="InterPro" id="IPR044231">
    <property type="entry name" value="SP1/SPL1"/>
</dbReference>
<dbReference type="InterPro" id="IPR001841">
    <property type="entry name" value="Znf_RING"/>
</dbReference>
<feature type="compositionally biased region" description="Basic and acidic residues" evidence="17">
    <location>
        <begin position="16"/>
        <end position="39"/>
    </location>
</feature>
<dbReference type="SUPFAM" id="SSF57850">
    <property type="entry name" value="RING/U-box"/>
    <property type="match status" value="1"/>
</dbReference>
<keyword evidence="9" id="KW-0479">Metal-binding</keyword>
<keyword evidence="15" id="KW-0472">Membrane</keyword>
<evidence type="ECO:0000256" key="6">
    <source>
        <dbReference type="ARBA" id="ARBA00022640"/>
    </source>
</evidence>
<evidence type="ECO:0000256" key="12">
    <source>
        <dbReference type="ARBA" id="ARBA00022805"/>
    </source>
</evidence>
<organism evidence="19">
    <name type="scientific">Eucalyptus grandis</name>
    <name type="common">Flooded gum</name>
    <dbReference type="NCBI Taxonomy" id="71139"/>
    <lineage>
        <taxon>Eukaryota</taxon>
        <taxon>Viridiplantae</taxon>
        <taxon>Streptophyta</taxon>
        <taxon>Embryophyta</taxon>
        <taxon>Tracheophyta</taxon>
        <taxon>Spermatophyta</taxon>
        <taxon>Magnoliopsida</taxon>
        <taxon>eudicotyledons</taxon>
        <taxon>Gunneridae</taxon>
        <taxon>Pentapetalae</taxon>
        <taxon>rosids</taxon>
        <taxon>malvids</taxon>
        <taxon>Myrtales</taxon>
        <taxon>Myrtaceae</taxon>
        <taxon>Myrtoideae</taxon>
        <taxon>Eucalypteae</taxon>
        <taxon>Eucalyptus</taxon>
    </lineage>
</organism>
<dbReference type="GO" id="GO:0008270">
    <property type="term" value="F:zinc ion binding"/>
    <property type="evidence" value="ECO:0007669"/>
    <property type="project" value="UniProtKB-KW"/>
</dbReference>
<evidence type="ECO:0000256" key="14">
    <source>
        <dbReference type="ARBA" id="ARBA00022989"/>
    </source>
</evidence>
<accession>A0A059AZ41</accession>
<protein>
    <recommendedName>
        <fullName evidence="4">RING-type E3 ubiquitin transferase</fullName>
        <ecNumber evidence="4">2.3.2.27</ecNumber>
    </recommendedName>
</protein>
<evidence type="ECO:0000313" key="19">
    <source>
        <dbReference type="EMBL" id="KCW58906.1"/>
    </source>
</evidence>
<evidence type="ECO:0000256" key="1">
    <source>
        <dbReference type="ARBA" id="ARBA00000900"/>
    </source>
</evidence>
<evidence type="ECO:0000256" key="5">
    <source>
        <dbReference type="ARBA" id="ARBA00022528"/>
    </source>
</evidence>
<keyword evidence="7" id="KW-0808">Transferase</keyword>
<keyword evidence="11" id="KW-0833">Ubl conjugation pathway</keyword>
<keyword evidence="12" id="KW-1002">Plastid outer membrane</keyword>
<dbReference type="KEGG" id="egr:104457029"/>
<dbReference type="InParanoid" id="A0A059AZ41"/>
<dbReference type="FunFam" id="3.30.40.10:FF:000909">
    <property type="entry name" value="E3 ubiquitin-protein ligase SP1"/>
    <property type="match status" value="1"/>
</dbReference>
<dbReference type="EC" id="2.3.2.27" evidence="4"/>
<reference evidence="19" key="1">
    <citation type="submission" date="2013-07" db="EMBL/GenBank/DDBJ databases">
        <title>The genome of Eucalyptus grandis.</title>
        <authorList>
            <person name="Schmutz J."/>
            <person name="Hayes R."/>
            <person name="Myburg A."/>
            <person name="Tuskan G."/>
            <person name="Grattapaglia D."/>
            <person name="Rokhsar D.S."/>
        </authorList>
    </citation>
    <scope>NUCLEOTIDE SEQUENCE</scope>
    <source>
        <tissue evidence="19">Leaf extractions</tissue>
    </source>
</reference>
<keyword evidence="10 16" id="KW-0863">Zinc-finger</keyword>
<comment type="catalytic activity">
    <reaction evidence="1">
        <text>S-ubiquitinyl-[E2 ubiquitin-conjugating enzyme]-L-cysteine + [acceptor protein]-L-lysine = [E2 ubiquitin-conjugating enzyme]-L-cysteine + N(6)-ubiquitinyl-[acceptor protein]-L-lysine.</text>
        <dbReference type="EC" id="2.3.2.27"/>
    </reaction>
</comment>
<keyword evidence="5" id="KW-0150">Chloroplast</keyword>
<keyword evidence="6" id="KW-0934">Plastid</keyword>
<feature type="domain" description="RING-type" evidence="18">
    <location>
        <begin position="46"/>
        <end position="81"/>
    </location>
</feature>
<dbReference type="GO" id="GO:0016567">
    <property type="term" value="P:protein ubiquitination"/>
    <property type="evidence" value="ECO:0007669"/>
    <property type="project" value="InterPro"/>
</dbReference>
<dbReference type="AlphaFoldDB" id="A0A059AZ41"/>
<evidence type="ECO:0000256" key="17">
    <source>
        <dbReference type="SAM" id="MobiDB-lite"/>
    </source>
</evidence>
<dbReference type="Gramene" id="KCW58906">
    <property type="protein sequence ID" value="KCW58906"/>
    <property type="gene ID" value="EUGRSUZ_H01526"/>
</dbReference>
<dbReference type="InterPro" id="IPR013083">
    <property type="entry name" value="Znf_RING/FYVE/PHD"/>
</dbReference>